<dbReference type="PANTHER" id="PTHR31025:SF25">
    <property type="entry name" value="ZINC FINGER (C2H2)-60"/>
    <property type="match status" value="1"/>
</dbReference>
<dbReference type="SUPFAM" id="SSF47769">
    <property type="entry name" value="SAM/Pointed domain"/>
    <property type="match status" value="1"/>
</dbReference>
<accession>A0A9X0CKU7</accession>
<dbReference type="OrthoDB" id="5965259at2759"/>
<name>A0A9X0CKU7_9CNID</name>
<feature type="region of interest" description="Disordered" evidence="1">
    <location>
        <begin position="77"/>
        <end position="111"/>
    </location>
</feature>
<dbReference type="EMBL" id="MU827328">
    <property type="protein sequence ID" value="KAJ7355048.1"/>
    <property type="molecule type" value="Genomic_DNA"/>
</dbReference>
<dbReference type="Pfam" id="PF07647">
    <property type="entry name" value="SAM_2"/>
    <property type="match status" value="1"/>
</dbReference>
<gene>
    <name evidence="3" type="primary">SAMD3_2</name>
    <name evidence="3" type="ORF">OS493_028263</name>
</gene>
<organism evidence="3 4">
    <name type="scientific">Desmophyllum pertusum</name>
    <dbReference type="NCBI Taxonomy" id="174260"/>
    <lineage>
        <taxon>Eukaryota</taxon>
        <taxon>Metazoa</taxon>
        <taxon>Cnidaria</taxon>
        <taxon>Anthozoa</taxon>
        <taxon>Hexacorallia</taxon>
        <taxon>Scleractinia</taxon>
        <taxon>Caryophylliina</taxon>
        <taxon>Caryophylliidae</taxon>
        <taxon>Desmophyllum</taxon>
    </lineage>
</organism>
<keyword evidence="4" id="KW-1185">Reference proteome</keyword>
<feature type="compositionally biased region" description="Basic and acidic residues" evidence="1">
    <location>
        <begin position="317"/>
        <end position="328"/>
    </location>
</feature>
<sequence length="444" mass="50812">MDSKNVEEWTAEAVSSWLASLGEPYNEYSKAFLDMDIDGDGLLGLVEKGGNALAAEIIPNVAHRLKVIRKINYLARHQGDGNSNSTSQPTTGTTSMKRKMHSTIEEDGDDVDVLPHSVSKKVSKHWEEKKTRTSDMIVAEPAEHAVEAATASNHKASTPQNVVGKTSEMPTFAKRPWPCPFLLPDFPSYVKSELEKKCYASRKIRLQVIRILYDHILQFTEHPSQDQRREVCIALISKYPGQQDATGGYDSWLNFLTNKFKNELYHLTPKEKKTAEAGTQKTKSKVKRELQRGIVHWQPPPRCGENEHSHQINKTWLQKESKRPEKDRNGIKERMELTYAFRRVFLNEEKRPIKNIMREYPCLFDEEEICNEFARLMADDSILGCGINRLLQLTPKILHLARTKTSNSLIQKYLQLLDEHHDDETAALEARDVTDGELFNSHFQ</sequence>
<dbReference type="PROSITE" id="PS50105">
    <property type="entry name" value="SAM_DOMAIN"/>
    <property type="match status" value="1"/>
</dbReference>
<protein>
    <submittedName>
        <fullName evidence="3">Sterile alpha motif</fullName>
    </submittedName>
</protein>
<feature type="domain" description="SAM" evidence="2">
    <location>
        <begin position="9"/>
        <end position="77"/>
    </location>
</feature>
<evidence type="ECO:0000256" key="1">
    <source>
        <dbReference type="SAM" id="MobiDB-lite"/>
    </source>
</evidence>
<evidence type="ECO:0000313" key="4">
    <source>
        <dbReference type="Proteomes" id="UP001163046"/>
    </source>
</evidence>
<evidence type="ECO:0000313" key="3">
    <source>
        <dbReference type="EMBL" id="KAJ7355048.1"/>
    </source>
</evidence>
<reference evidence="3" key="1">
    <citation type="submission" date="2023-01" db="EMBL/GenBank/DDBJ databases">
        <title>Genome assembly of the deep-sea coral Lophelia pertusa.</title>
        <authorList>
            <person name="Herrera S."/>
            <person name="Cordes E."/>
        </authorList>
    </citation>
    <scope>NUCLEOTIDE SEQUENCE</scope>
    <source>
        <strain evidence="3">USNM1676648</strain>
        <tissue evidence="3">Polyp</tissue>
    </source>
</reference>
<dbReference type="SMART" id="SM00454">
    <property type="entry name" value="SAM"/>
    <property type="match status" value="1"/>
</dbReference>
<comment type="caution">
    <text evidence="3">The sequence shown here is derived from an EMBL/GenBank/DDBJ whole genome shotgun (WGS) entry which is preliminary data.</text>
</comment>
<feature type="compositionally biased region" description="Polar residues" evidence="1">
    <location>
        <begin position="80"/>
        <end position="95"/>
    </location>
</feature>
<feature type="region of interest" description="Disordered" evidence="1">
    <location>
        <begin position="297"/>
        <end position="328"/>
    </location>
</feature>
<dbReference type="InterPro" id="IPR001660">
    <property type="entry name" value="SAM"/>
</dbReference>
<dbReference type="PANTHER" id="PTHR31025">
    <property type="entry name" value="SI:CH211-196P9.1-RELATED"/>
    <property type="match status" value="1"/>
</dbReference>
<proteinExistence type="predicted"/>
<evidence type="ECO:0000259" key="2">
    <source>
        <dbReference type="PROSITE" id="PS50105"/>
    </source>
</evidence>
<dbReference type="AlphaFoldDB" id="A0A9X0CKU7"/>
<dbReference type="InterPro" id="IPR013761">
    <property type="entry name" value="SAM/pointed_sf"/>
</dbReference>
<dbReference type="Gene3D" id="1.10.150.50">
    <property type="entry name" value="Transcription Factor, Ets-1"/>
    <property type="match status" value="1"/>
</dbReference>
<dbReference type="Proteomes" id="UP001163046">
    <property type="component" value="Unassembled WGS sequence"/>
</dbReference>